<gene>
    <name evidence="10" type="ORF">R1sor_019631</name>
</gene>
<evidence type="ECO:0000256" key="4">
    <source>
        <dbReference type="ARBA" id="ARBA00030273"/>
    </source>
</evidence>
<feature type="region of interest" description="Disordered" evidence="8">
    <location>
        <begin position="90"/>
        <end position="114"/>
    </location>
</feature>
<reference evidence="10 11" key="1">
    <citation type="submission" date="2024-09" db="EMBL/GenBank/DDBJ databases">
        <title>Chromosome-scale assembly of Riccia sorocarpa.</title>
        <authorList>
            <person name="Paukszto L."/>
        </authorList>
    </citation>
    <scope>NUCLEOTIDE SEQUENCE [LARGE SCALE GENOMIC DNA]</scope>
    <source>
        <strain evidence="10">LP-2024</strain>
        <tissue evidence="10">Aerial parts of the thallus</tissue>
    </source>
</reference>
<dbReference type="PANTHER" id="PTHR42799:SF2">
    <property type="entry name" value="MITOCHONDRIAL PEPTIDE METHIONINE SULFOXIDE REDUCTASE"/>
    <property type="match status" value="1"/>
</dbReference>
<dbReference type="HAMAP" id="MF_01401">
    <property type="entry name" value="MsrA"/>
    <property type="match status" value="1"/>
</dbReference>
<keyword evidence="3" id="KW-0560">Oxidoreductase</keyword>
<evidence type="ECO:0000256" key="5">
    <source>
        <dbReference type="ARBA" id="ARBA00030643"/>
    </source>
</evidence>
<proteinExistence type="inferred from homology"/>
<dbReference type="Gene3D" id="3.30.1060.10">
    <property type="entry name" value="Peptide methionine sulphoxide reductase MsrA"/>
    <property type="match status" value="1"/>
</dbReference>
<dbReference type="NCBIfam" id="TIGR00401">
    <property type="entry name" value="msrA"/>
    <property type="match status" value="1"/>
</dbReference>
<sequence length="283" mass="30952">MSLHAVGVQVRGRALAASSACSTSFSSLSYICNSSTFATFTSPVTPFLGLKIKFSSPDSSKSPQPGNVNFSPRGMDGGWLSKLGFGSKNKATAASQGDPSTNLALGPDDDKPAEGQNLAQFGAGCFWGVELAFQRVPGVTKTEVGYSQGHVHNPTYSDVCDGGTMHSEVVRVHYDPNECNYESLLDLFWDRHDPTTLNRQGGDVGTQYRSGIYYYTPEQEKAAKESLEKHEKKLNKKIVTEILPAKKFYRAESYHQQYLAKGGRFGFRQSTEKGCNDPIRCYG</sequence>
<feature type="domain" description="Peptide methionine sulphoxide reductase MsrA" evidence="9">
    <location>
        <begin position="119"/>
        <end position="261"/>
    </location>
</feature>
<evidence type="ECO:0000256" key="6">
    <source>
        <dbReference type="ARBA" id="ARBA00047806"/>
    </source>
</evidence>
<organism evidence="10 11">
    <name type="scientific">Riccia sorocarpa</name>
    <dbReference type="NCBI Taxonomy" id="122646"/>
    <lineage>
        <taxon>Eukaryota</taxon>
        <taxon>Viridiplantae</taxon>
        <taxon>Streptophyta</taxon>
        <taxon>Embryophyta</taxon>
        <taxon>Marchantiophyta</taxon>
        <taxon>Marchantiopsida</taxon>
        <taxon>Marchantiidae</taxon>
        <taxon>Marchantiales</taxon>
        <taxon>Ricciaceae</taxon>
        <taxon>Riccia</taxon>
    </lineage>
</organism>
<comment type="similarity">
    <text evidence="1">Belongs to the MsrA Met sulfoxide reductase family.</text>
</comment>
<feature type="compositionally biased region" description="Polar residues" evidence="8">
    <location>
        <begin position="90"/>
        <end position="103"/>
    </location>
</feature>
<name>A0ABD3IGC6_9MARC</name>
<accession>A0ABD3IGC6</accession>
<evidence type="ECO:0000259" key="9">
    <source>
        <dbReference type="Pfam" id="PF01625"/>
    </source>
</evidence>
<dbReference type="SUPFAM" id="SSF55068">
    <property type="entry name" value="Peptide methionine sulfoxide reductase"/>
    <property type="match status" value="1"/>
</dbReference>
<dbReference type="AlphaFoldDB" id="A0ABD3IGC6"/>
<keyword evidence="11" id="KW-1185">Reference proteome</keyword>
<dbReference type="Proteomes" id="UP001633002">
    <property type="component" value="Unassembled WGS sequence"/>
</dbReference>
<dbReference type="GO" id="GO:0008113">
    <property type="term" value="F:peptide-methionine (S)-S-oxide reductase activity"/>
    <property type="evidence" value="ECO:0007669"/>
    <property type="project" value="UniProtKB-EC"/>
</dbReference>
<dbReference type="PANTHER" id="PTHR42799">
    <property type="entry name" value="MITOCHONDRIAL PEPTIDE METHIONINE SULFOXIDE REDUCTASE"/>
    <property type="match status" value="1"/>
</dbReference>
<dbReference type="EC" id="1.8.4.11" evidence="2"/>
<dbReference type="FunFam" id="3.30.1060.10:FF:000002">
    <property type="entry name" value="Peptide methionine sulfoxide reductase"/>
    <property type="match status" value="1"/>
</dbReference>
<dbReference type="EMBL" id="JBJQOH010000001">
    <property type="protein sequence ID" value="KAL3701609.1"/>
    <property type="molecule type" value="Genomic_DNA"/>
</dbReference>
<dbReference type="Pfam" id="PF01625">
    <property type="entry name" value="PMSR"/>
    <property type="match status" value="1"/>
</dbReference>
<comment type="caution">
    <text evidence="10">The sequence shown here is derived from an EMBL/GenBank/DDBJ whole genome shotgun (WGS) entry which is preliminary data.</text>
</comment>
<protein>
    <recommendedName>
        <fullName evidence="2">peptide-methionine (S)-S-oxide reductase</fullName>
        <ecNumber evidence="2">1.8.4.11</ecNumber>
    </recommendedName>
    <alternativeName>
        <fullName evidence="5">Peptide-methionine (S)-S-oxide reductase</fullName>
    </alternativeName>
    <alternativeName>
        <fullName evidence="4">Protein-methionine-S-oxide reductase</fullName>
    </alternativeName>
</protein>
<evidence type="ECO:0000256" key="2">
    <source>
        <dbReference type="ARBA" id="ARBA00012502"/>
    </source>
</evidence>
<evidence type="ECO:0000256" key="3">
    <source>
        <dbReference type="ARBA" id="ARBA00023002"/>
    </source>
</evidence>
<evidence type="ECO:0000256" key="1">
    <source>
        <dbReference type="ARBA" id="ARBA00005591"/>
    </source>
</evidence>
<comment type="catalytic activity">
    <reaction evidence="7">
        <text>[thioredoxin]-disulfide + L-methionine + H2O = L-methionine (S)-S-oxide + [thioredoxin]-dithiol</text>
        <dbReference type="Rhea" id="RHEA:19993"/>
        <dbReference type="Rhea" id="RHEA-COMP:10698"/>
        <dbReference type="Rhea" id="RHEA-COMP:10700"/>
        <dbReference type="ChEBI" id="CHEBI:15377"/>
        <dbReference type="ChEBI" id="CHEBI:29950"/>
        <dbReference type="ChEBI" id="CHEBI:50058"/>
        <dbReference type="ChEBI" id="CHEBI:57844"/>
        <dbReference type="ChEBI" id="CHEBI:58772"/>
        <dbReference type="EC" id="1.8.4.11"/>
    </reaction>
</comment>
<evidence type="ECO:0000256" key="7">
    <source>
        <dbReference type="ARBA" id="ARBA00048782"/>
    </source>
</evidence>
<dbReference type="InterPro" id="IPR036509">
    <property type="entry name" value="Met_Sox_Rdtase_MsrA_sf"/>
</dbReference>
<dbReference type="InterPro" id="IPR050162">
    <property type="entry name" value="MsrA_MetSO_reductase"/>
</dbReference>
<evidence type="ECO:0000313" key="10">
    <source>
        <dbReference type="EMBL" id="KAL3701609.1"/>
    </source>
</evidence>
<dbReference type="InterPro" id="IPR002569">
    <property type="entry name" value="Met_Sox_Rdtase_MsrA_dom"/>
</dbReference>
<comment type="catalytic activity">
    <reaction evidence="6">
        <text>L-methionyl-[protein] + [thioredoxin]-disulfide + H2O = L-methionyl-(S)-S-oxide-[protein] + [thioredoxin]-dithiol</text>
        <dbReference type="Rhea" id="RHEA:14217"/>
        <dbReference type="Rhea" id="RHEA-COMP:10698"/>
        <dbReference type="Rhea" id="RHEA-COMP:10700"/>
        <dbReference type="Rhea" id="RHEA-COMP:12313"/>
        <dbReference type="Rhea" id="RHEA-COMP:12315"/>
        <dbReference type="ChEBI" id="CHEBI:15377"/>
        <dbReference type="ChEBI" id="CHEBI:16044"/>
        <dbReference type="ChEBI" id="CHEBI:29950"/>
        <dbReference type="ChEBI" id="CHEBI:44120"/>
        <dbReference type="ChEBI" id="CHEBI:50058"/>
        <dbReference type="EC" id="1.8.4.11"/>
    </reaction>
</comment>
<evidence type="ECO:0000313" key="11">
    <source>
        <dbReference type="Proteomes" id="UP001633002"/>
    </source>
</evidence>
<evidence type="ECO:0000256" key="8">
    <source>
        <dbReference type="SAM" id="MobiDB-lite"/>
    </source>
</evidence>